<dbReference type="InterPro" id="IPR036526">
    <property type="entry name" value="C-N_Hydrolase_sf"/>
</dbReference>
<protein>
    <recommendedName>
        <fullName evidence="2">CN hydrolase domain-containing protein</fullName>
    </recommendedName>
</protein>
<sequence>MKDKKIRVAVVLSGRYEYEEAQERLTAWTVQAARAGAKYICFPEYYFDRVREEDESYCRGVRTDGLLVRELTRLAVSHGIAIVAGVTEKKRSQRFPDLWDYYNSALFIDRQGLAGVQRKVFLWVDPEWNEDRRRPGNEGGPDYPHPPLVDERKRFLPGWSYSTFRFGGLQRAAGIICADALMPPAWSHLIPLSPQIVFNLNSRMNLLEKWGPDLGRISREYALPIVASNGWAESQAGIFDSDGSCVARLDGSPGVAVAEVTLAGKQNIPPVVIRHWDGDPLEMLERLDRW</sequence>
<dbReference type="SUPFAM" id="SSF56317">
    <property type="entry name" value="Carbon-nitrogen hydrolase"/>
    <property type="match status" value="1"/>
</dbReference>
<dbReference type="PANTHER" id="PTHR43674:SF16">
    <property type="entry name" value="CARBON-NITROGEN FAMILY, PUTATIVE (AFU_ORTHOLOGUE AFUA_5G02350)-RELATED"/>
    <property type="match status" value="1"/>
</dbReference>
<reference evidence="3 4" key="1">
    <citation type="journal article" date="2016" name="Nat. Commun.">
        <title>Thousands of microbial genomes shed light on interconnected biogeochemical processes in an aquifer system.</title>
        <authorList>
            <person name="Anantharaman K."/>
            <person name="Brown C.T."/>
            <person name="Hug L.A."/>
            <person name="Sharon I."/>
            <person name="Castelle C.J."/>
            <person name="Probst A.J."/>
            <person name="Thomas B.C."/>
            <person name="Singh A."/>
            <person name="Wilkins M.J."/>
            <person name="Karaoz U."/>
            <person name="Brodie E.L."/>
            <person name="Williams K.H."/>
            <person name="Hubbard S.S."/>
            <person name="Banfield J.F."/>
        </authorList>
    </citation>
    <scope>NUCLEOTIDE SEQUENCE [LARGE SCALE GENOMIC DNA]</scope>
</reference>
<evidence type="ECO:0000259" key="2">
    <source>
        <dbReference type="PROSITE" id="PS50263"/>
    </source>
</evidence>
<evidence type="ECO:0000256" key="1">
    <source>
        <dbReference type="ARBA" id="ARBA00022801"/>
    </source>
</evidence>
<dbReference type="Pfam" id="PF00795">
    <property type="entry name" value="CN_hydrolase"/>
    <property type="match status" value="1"/>
</dbReference>
<evidence type="ECO:0000313" key="4">
    <source>
        <dbReference type="Proteomes" id="UP000179129"/>
    </source>
</evidence>
<organism evidence="3 4">
    <name type="scientific">Candidatus Glassbacteria bacterium RIFCSPLOWO2_12_FULL_58_11</name>
    <dbReference type="NCBI Taxonomy" id="1817867"/>
    <lineage>
        <taxon>Bacteria</taxon>
        <taxon>Candidatus Glassiibacteriota</taxon>
    </lineage>
</organism>
<dbReference type="GO" id="GO:0016811">
    <property type="term" value="F:hydrolase activity, acting on carbon-nitrogen (but not peptide) bonds, in linear amides"/>
    <property type="evidence" value="ECO:0007669"/>
    <property type="project" value="TreeGrafter"/>
</dbReference>
<dbReference type="PANTHER" id="PTHR43674">
    <property type="entry name" value="NITRILASE C965.09-RELATED"/>
    <property type="match status" value="1"/>
</dbReference>
<dbReference type="EMBL" id="MFIX01000092">
    <property type="protein sequence ID" value="OGG04756.1"/>
    <property type="molecule type" value="Genomic_DNA"/>
</dbReference>
<accession>A0A1F5YXA3</accession>
<name>A0A1F5YXA3_9BACT</name>
<keyword evidence="1" id="KW-0378">Hydrolase</keyword>
<dbReference type="AlphaFoldDB" id="A0A1F5YXA3"/>
<comment type="caution">
    <text evidence="3">The sequence shown here is derived from an EMBL/GenBank/DDBJ whole genome shotgun (WGS) entry which is preliminary data.</text>
</comment>
<dbReference type="Proteomes" id="UP000179129">
    <property type="component" value="Unassembled WGS sequence"/>
</dbReference>
<dbReference type="InterPro" id="IPR050345">
    <property type="entry name" value="Aliph_Amidase/BUP"/>
</dbReference>
<dbReference type="STRING" id="1817867.A3F83_03490"/>
<feature type="domain" description="CN hydrolase" evidence="2">
    <location>
        <begin position="6"/>
        <end position="262"/>
    </location>
</feature>
<evidence type="ECO:0000313" key="3">
    <source>
        <dbReference type="EMBL" id="OGG04756.1"/>
    </source>
</evidence>
<dbReference type="Gene3D" id="3.60.110.10">
    <property type="entry name" value="Carbon-nitrogen hydrolase"/>
    <property type="match status" value="1"/>
</dbReference>
<gene>
    <name evidence="3" type="ORF">A3F83_03490</name>
</gene>
<dbReference type="PROSITE" id="PS50263">
    <property type="entry name" value="CN_HYDROLASE"/>
    <property type="match status" value="1"/>
</dbReference>
<dbReference type="InterPro" id="IPR003010">
    <property type="entry name" value="C-N_Hydrolase"/>
</dbReference>
<proteinExistence type="predicted"/>
<dbReference type="CDD" id="cd07197">
    <property type="entry name" value="nitrilase"/>
    <property type="match status" value="1"/>
</dbReference>